<proteinExistence type="predicted"/>
<protein>
    <submittedName>
        <fullName evidence="2">Uncharacterized protein</fullName>
    </submittedName>
</protein>
<feature type="region of interest" description="Disordered" evidence="1">
    <location>
        <begin position="159"/>
        <end position="179"/>
    </location>
</feature>
<evidence type="ECO:0000256" key="1">
    <source>
        <dbReference type="SAM" id="MobiDB-lite"/>
    </source>
</evidence>
<dbReference type="Proteomes" id="UP000503297">
    <property type="component" value="Chromosome"/>
</dbReference>
<dbReference type="RefSeq" id="WP_173164847.1">
    <property type="nucleotide sequence ID" value="NZ_CP053716.1"/>
</dbReference>
<name>A0A6M8J215_9ACTN</name>
<organism evidence="2 3">
    <name type="scientific">Berryella wangjianweii</name>
    <dbReference type="NCBI Taxonomy" id="2734634"/>
    <lineage>
        <taxon>Bacteria</taxon>
        <taxon>Bacillati</taxon>
        <taxon>Actinomycetota</taxon>
        <taxon>Coriobacteriia</taxon>
        <taxon>Eggerthellales</taxon>
        <taxon>Eggerthellaceae</taxon>
        <taxon>Berryella</taxon>
    </lineage>
</organism>
<evidence type="ECO:0000313" key="2">
    <source>
        <dbReference type="EMBL" id="QKF07597.1"/>
    </source>
</evidence>
<keyword evidence="3" id="KW-1185">Reference proteome</keyword>
<dbReference type="KEGG" id="bwa:HLV38_05315"/>
<sequence length="179" mass="20214">MGRNRKAALINARIMEVHAHYRAVIEQVYADAAPMILEHTNAVFIMNEDGGRRMVVYVDEALFKAELNAQREMIKCLLNERFSECVERFDLMVSRGEHRHRHPFALPEPVEQGLRYGVGDLSRAARDNAAAVASAVQSDTVREAFSKAMISDILRKMEENDTEASKRASEGILEPKNTI</sequence>
<dbReference type="AlphaFoldDB" id="A0A6M8J215"/>
<feature type="compositionally biased region" description="Basic and acidic residues" evidence="1">
    <location>
        <begin position="159"/>
        <end position="169"/>
    </location>
</feature>
<evidence type="ECO:0000313" key="3">
    <source>
        <dbReference type="Proteomes" id="UP000503297"/>
    </source>
</evidence>
<accession>A0A6M8J215</accession>
<gene>
    <name evidence="2" type="ORF">HLV38_05315</name>
</gene>
<dbReference type="EMBL" id="CP053716">
    <property type="protein sequence ID" value="QKF07597.1"/>
    <property type="molecule type" value="Genomic_DNA"/>
</dbReference>
<reference evidence="3" key="1">
    <citation type="submission" date="2020-05" db="EMBL/GenBank/DDBJ databases">
        <title>Novel species in genus Nocardioides.</title>
        <authorList>
            <person name="Zhang G."/>
        </authorList>
    </citation>
    <scope>NUCLEOTIDE SEQUENCE [LARGE SCALE GENOMIC DNA]</scope>
    <source>
        <strain evidence="3">zg-1050</strain>
    </source>
</reference>